<dbReference type="eggNOG" id="ENOG502Z9Q5">
    <property type="taxonomic scope" value="Bacteria"/>
</dbReference>
<accession>A0A069CTX1</accession>
<dbReference type="Proteomes" id="UP000030643">
    <property type="component" value="Unassembled WGS sequence"/>
</dbReference>
<proteinExistence type="predicted"/>
<sequence>MVSVKNFEEFINAIEVREEKISITRSFLIPYPVILPEGVSISGKAQEDGALPLLSFQNNDGLGLTKNNTIADLNIQTSIENRAIFLTNKSGDLGKFTFKNLMLTGQFSFIARNNFEKADVEIDGIDIIAADARRYLEQPQKYGVNVLQGALTVYNFNSNENSKINLAAKNVSIGRRNAPVIGSGIFIAGFGDEGGRTEVSTLETKAVYSNGKIPVGVSDFITAAVFIVNGTFAKSITHNGEIATYGVNDMVLDTWGKVDTWESNDQVISYGPSGIGFVNFGIVNNFIMHAPLKTFGQGARGYNQYDGTLKNGIFDSISTYGDGSIGIQISKKVGSIVIKNDITTHGGLGNSLVKGVNILLPAYAISIKNAGEVDDIEINGSLITHGSNVTTYIVENGGIVHHLEVSGTVDAKGINSQPVKIEKGGLSTQNFLAN</sequence>
<evidence type="ECO:0000313" key="2">
    <source>
        <dbReference type="Proteomes" id="UP000030643"/>
    </source>
</evidence>
<protein>
    <submittedName>
        <fullName evidence="1">Uncharacterized protein</fullName>
    </submittedName>
</protein>
<dbReference type="OrthoDB" id="3661445at2"/>
<keyword evidence="2" id="KW-1185">Reference proteome</keyword>
<organism evidence="1 2">
    <name type="scientific">Weissella oryzae (strain DSM 25784 / JCM 18191 / LMG 30913 / SG25)</name>
    <dbReference type="NCBI Taxonomy" id="1329250"/>
    <lineage>
        <taxon>Bacteria</taxon>
        <taxon>Bacillati</taxon>
        <taxon>Bacillota</taxon>
        <taxon>Bacilli</taxon>
        <taxon>Lactobacillales</taxon>
        <taxon>Lactobacillaceae</taxon>
        <taxon>Weissella</taxon>
    </lineage>
</organism>
<dbReference type="RefSeq" id="WP_027698883.1">
    <property type="nucleotide sequence ID" value="NZ_DF820488.1"/>
</dbReference>
<dbReference type="EMBL" id="DF820488">
    <property type="protein sequence ID" value="GAK30817.1"/>
    <property type="molecule type" value="Genomic_DNA"/>
</dbReference>
<dbReference type="AlphaFoldDB" id="A0A069CTX1"/>
<name>A0A069CTX1_WEIOS</name>
<dbReference type="STRING" id="1329250.WOSG25_050890"/>
<evidence type="ECO:0000313" key="1">
    <source>
        <dbReference type="EMBL" id="GAK30817.1"/>
    </source>
</evidence>
<gene>
    <name evidence="1" type="ORF">WOSG25_050890</name>
</gene>
<reference evidence="2" key="1">
    <citation type="journal article" date="2014" name="Genome Announc.">
        <title>Draft genome sequence of Weissella oryzae SG25T, isolated from fermented rice grains.</title>
        <authorList>
            <person name="Tanizawa Y."/>
            <person name="Fujisawa T."/>
            <person name="Mochizuki T."/>
            <person name="Kaminuma E."/>
            <person name="Suzuki Y."/>
            <person name="Nakamura Y."/>
            <person name="Tohno M."/>
        </authorList>
    </citation>
    <scope>NUCLEOTIDE SEQUENCE [LARGE SCALE GENOMIC DNA]</scope>
    <source>
        <strain evidence="2">DSM 25784 / JCM 18191 / LMG 30913 / SG25</strain>
    </source>
</reference>